<dbReference type="EMBL" id="JAYGJQ010000001">
    <property type="protein sequence ID" value="MEA9355142.1"/>
    <property type="molecule type" value="Genomic_DNA"/>
</dbReference>
<evidence type="ECO:0000313" key="3">
    <source>
        <dbReference type="Proteomes" id="UP001302274"/>
    </source>
</evidence>
<keyword evidence="3" id="KW-1185">Reference proteome</keyword>
<feature type="transmembrane region" description="Helical" evidence="1">
    <location>
        <begin position="112"/>
        <end position="129"/>
    </location>
</feature>
<dbReference type="Proteomes" id="UP001302274">
    <property type="component" value="Unassembled WGS sequence"/>
</dbReference>
<proteinExistence type="predicted"/>
<keyword evidence="1" id="KW-0472">Membrane</keyword>
<accession>A0ABU5VR96</accession>
<keyword evidence="1" id="KW-0812">Transmembrane</keyword>
<dbReference type="RefSeq" id="WP_323574630.1">
    <property type="nucleotide sequence ID" value="NZ_JAYGJQ010000001.1"/>
</dbReference>
<feature type="transmembrane region" description="Helical" evidence="1">
    <location>
        <begin position="161"/>
        <end position="181"/>
    </location>
</feature>
<protein>
    <submittedName>
        <fullName evidence="2">Uncharacterized protein</fullName>
    </submittedName>
</protein>
<name>A0ABU5VR96_9BACT</name>
<comment type="caution">
    <text evidence="2">The sequence shown here is derived from an EMBL/GenBank/DDBJ whole genome shotgun (WGS) entry which is preliminary data.</text>
</comment>
<gene>
    <name evidence="2" type="ORF">SHI21_02970</name>
</gene>
<sequence>MKYTFAPKTHLDAFSFFMQVPFYSMWDVFYKKDLVFSGDEVTSIELNLNESPTYRMFYNAKSFHGYIDIREKFIRDDFMNVEVKTVNKNFQAICQESLKEGWDLTFHRNSPVLWVVATSIIVTFFYWLFSVPFNFLNPEIVGNTLCDLNCVNTAWKKVMTIYMSMSVSMACLFVTAYLILFRAKLYKEARFYRSIQTSAILVFTVSSFRMAADVKKVFTQEFSTQVQMVYQPQNFKTTAERGIASQKGFDKVD</sequence>
<organism evidence="2 3">
    <name type="scientific">Bacteriovorax antarcticus</name>
    <dbReference type="NCBI Taxonomy" id="3088717"/>
    <lineage>
        <taxon>Bacteria</taxon>
        <taxon>Pseudomonadati</taxon>
        <taxon>Bdellovibrionota</taxon>
        <taxon>Bacteriovoracia</taxon>
        <taxon>Bacteriovoracales</taxon>
        <taxon>Bacteriovoracaceae</taxon>
        <taxon>Bacteriovorax</taxon>
    </lineage>
</organism>
<evidence type="ECO:0000313" key="2">
    <source>
        <dbReference type="EMBL" id="MEA9355142.1"/>
    </source>
</evidence>
<evidence type="ECO:0000256" key="1">
    <source>
        <dbReference type="SAM" id="Phobius"/>
    </source>
</evidence>
<keyword evidence="1" id="KW-1133">Transmembrane helix</keyword>
<reference evidence="2 3" key="1">
    <citation type="submission" date="2023-11" db="EMBL/GenBank/DDBJ databases">
        <title>A Novel Polar Bacteriovorax (B. antarcticus) Isolated from the Biocrust in Antarctica.</title>
        <authorList>
            <person name="Mun W."/>
            <person name="Choi S.Y."/>
            <person name="Mitchell R.J."/>
        </authorList>
    </citation>
    <scope>NUCLEOTIDE SEQUENCE [LARGE SCALE GENOMIC DNA]</scope>
    <source>
        <strain evidence="2 3">PP10</strain>
    </source>
</reference>